<evidence type="ECO:0000256" key="3">
    <source>
        <dbReference type="ARBA" id="ARBA00005125"/>
    </source>
</evidence>
<dbReference type="EMBL" id="JBBMRA010000007">
    <property type="protein sequence ID" value="MEM5536612.1"/>
    <property type="molecule type" value="Genomic_DNA"/>
</dbReference>
<evidence type="ECO:0000256" key="10">
    <source>
        <dbReference type="ARBA" id="ARBA00049336"/>
    </source>
</evidence>
<evidence type="ECO:0000313" key="14">
    <source>
        <dbReference type="Proteomes" id="UP001449225"/>
    </source>
</evidence>
<comment type="cofactor">
    <cofactor evidence="1">
        <name>Mg(2+)</name>
        <dbReference type="ChEBI" id="CHEBI:18420"/>
    </cofactor>
</comment>
<keyword evidence="9 11" id="KW-0460">Magnesium</keyword>
<comment type="function">
    <text evidence="11">Catalyzes the formation of dTDP-glucose, from dTTP and glucose 1-phosphate, as well as its pyrophosphorolysis.</text>
</comment>
<evidence type="ECO:0000313" key="13">
    <source>
        <dbReference type="EMBL" id="MEM5536612.1"/>
    </source>
</evidence>
<dbReference type="NCBIfam" id="TIGR01207">
    <property type="entry name" value="rmlA"/>
    <property type="match status" value="1"/>
</dbReference>
<keyword evidence="6 11" id="KW-0808">Transferase</keyword>
<comment type="pathway">
    <text evidence="2">Carbohydrate biosynthesis; dTDP-L-rhamnose biosynthesis.</text>
</comment>
<evidence type="ECO:0000256" key="5">
    <source>
        <dbReference type="ARBA" id="ARBA00012461"/>
    </source>
</evidence>
<organism evidence="13 14">
    <name type="scientific">Neptuniibacter pectenicola</name>
    <dbReference type="NCBI Taxonomy" id="1806669"/>
    <lineage>
        <taxon>Bacteria</taxon>
        <taxon>Pseudomonadati</taxon>
        <taxon>Pseudomonadota</taxon>
        <taxon>Gammaproteobacteria</taxon>
        <taxon>Oceanospirillales</taxon>
        <taxon>Oceanospirillaceae</taxon>
        <taxon>Neptuniibacter</taxon>
    </lineage>
</organism>
<evidence type="ECO:0000256" key="9">
    <source>
        <dbReference type="ARBA" id="ARBA00022842"/>
    </source>
</evidence>
<evidence type="ECO:0000256" key="11">
    <source>
        <dbReference type="RuleBase" id="RU003706"/>
    </source>
</evidence>
<reference evidence="13 14" key="1">
    <citation type="submission" date="2024-03" db="EMBL/GenBank/DDBJ databases">
        <title>Community enrichment and isolation of bacterial strains for fucoidan degradation.</title>
        <authorList>
            <person name="Sichert A."/>
        </authorList>
    </citation>
    <scope>NUCLEOTIDE SEQUENCE [LARGE SCALE GENOMIC DNA]</scope>
    <source>
        <strain evidence="13 14">AS76</strain>
    </source>
</reference>
<dbReference type="SUPFAM" id="SSF53448">
    <property type="entry name" value="Nucleotide-diphospho-sugar transferases"/>
    <property type="match status" value="1"/>
</dbReference>
<name>A0ABU9TSB2_9GAMM</name>
<keyword evidence="14" id="KW-1185">Reference proteome</keyword>
<keyword evidence="7 11" id="KW-0548">Nucleotidyltransferase</keyword>
<evidence type="ECO:0000256" key="2">
    <source>
        <dbReference type="ARBA" id="ARBA00004781"/>
    </source>
</evidence>
<evidence type="ECO:0000256" key="7">
    <source>
        <dbReference type="ARBA" id="ARBA00022695"/>
    </source>
</evidence>
<evidence type="ECO:0000256" key="6">
    <source>
        <dbReference type="ARBA" id="ARBA00022679"/>
    </source>
</evidence>
<dbReference type="InterPro" id="IPR005835">
    <property type="entry name" value="NTP_transferase_dom"/>
</dbReference>
<dbReference type="Proteomes" id="UP001449225">
    <property type="component" value="Unassembled WGS sequence"/>
</dbReference>
<dbReference type="Pfam" id="PF00483">
    <property type="entry name" value="NTP_transferase"/>
    <property type="match status" value="1"/>
</dbReference>
<dbReference type="EC" id="2.7.7.24" evidence="5 11"/>
<sequence length="293" mass="32285">MKAILLAGGLGSRLFPATKNISKQLLPIYDKPMVYYPLSLLMLAEIRDVLIITSPEDKHSFVSMLGDGSYLGMRLEYAVQETPNGIAKAFEIGADFIGNSNVCLVLGDNLFYGHTLKPLMLQTKTVQHGATVFGYKVPDPERYGVVAFDQSCNAVSIEEKPIDPKSNFAVTGLYFYDQNVVSIAQQISPSARGEYEITSINQAYLQAGALRVELLGDDVSWFDAGTHESLLAATNFVADEQRDECKIIASLETIAFQNNWITRGDLLSLADSYPLSTYSQYLKEIALNEISVL</sequence>
<comment type="similarity">
    <text evidence="4 11">Belongs to the glucose-1-phosphate thymidylyltransferase family.</text>
</comment>
<dbReference type="GO" id="GO:0008879">
    <property type="term" value="F:glucose-1-phosphate thymidylyltransferase activity"/>
    <property type="evidence" value="ECO:0007669"/>
    <property type="project" value="UniProtKB-EC"/>
</dbReference>
<dbReference type="InterPro" id="IPR029044">
    <property type="entry name" value="Nucleotide-diphossugar_trans"/>
</dbReference>
<comment type="catalytic activity">
    <reaction evidence="10 11">
        <text>dTTP + alpha-D-glucose 1-phosphate + H(+) = dTDP-alpha-D-glucose + diphosphate</text>
        <dbReference type="Rhea" id="RHEA:15225"/>
        <dbReference type="ChEBI" id="CHEBI:15378"/>
        <dbReference type="ChEBI" id="CHEBI:33019"/>
        <dbReference type="ChEBI" id="CHEBI:37568"/>
        <dbReference type="ChEBI" id="CHEBI:57477"/>
        <dbReference type="ChEBI" id="CHEBI:58601"/>
        <dbReference type="EC" id="2.7.7.24"/>
    </reaction>
</comment>
<proteinExistence type="inferred from homology"/>
<evidence type="ECO:0000259" key="12">
    <source>
        <dbReference type="Pfam" id="PF00483"/>
    </source>
</evidence>
<dbReference type="InterPro" id="IPR005907">
    <property type="entry name" value="G1P_thy_trans_s"/>
</dbReference>
<protein>
    <recommendedName>
        <fullName evidence="5 11">Glucose-1-phosphate thymidylyltransferase</fullName>
        <ecNumber evidence="5 11">2.7.7.24</ecNumber>
    </recommendedName>
</protein>
<evidence type="ECO:0000256" key="4">
    <source>
        <dbReference type="ARBA" id="ARBA00010480"/>
    </source>
</evidence>
<dbReference type="CDD" id="cd02538">
    <property type="entry name" value="G1P_TT_short"/>
    <property type="match status" value="1"/>
</dbReference>
<dbReference type="Gene3D" id="3.90.550.10">
    <property type="entry name" value="Spore Coat Polysaccharide Biosynthesis Protein SpsA, Chain A"/>
    <property type="match status" value="1"/>
</dbReference>
<dbReference type="RefSeq" id="WP_342854397.1">
    <property type="nucleotide sequence ID" value="NZ_JBBMRA010000007.1"/>
</dbReference>
<feature type="domain" description="Nucleotidyl transferase" evidence="12">
    <location>
        <begin position="2"/>
        <end position="239"/>
    </location>
</feature>
<gene>
    <name evidence="13" type="primary">rfbA</name>
    <name evidence="13" type="ORF">WNY58_09455</name>
</gene>
<accession>A0ABU9TSB2</accession>
<evidence type="ECO:0000256" key="8">
    <source>
        <dbReference type="ARBA" id="ARBA00022723"/>
    </source>
</evidence>
<dbReference type="PANTHER" id="PTHR43532">
    <property type="entry name" value="GLUCOSE-1-PHOSPHATE THYMIDYLYLTRANSFERASE"/>
    <property type="match status" value="1"/>
</dbReference>
<comment type="caution">
    <text evidence="13">The sequence shown here is derived from an EMBL/GenBank/DDBJ whole genome shotgun (WGS) entry which is preliminary data.</text>
</comment>
<evidence type="ECO:0000256" key="1">
    <source>
        <dbReference type="ARBA" id="ARBA00001946"/>
    </source>
</evidence>
<dbReference type="PANTHER" id="PTHR43532:SF1">
    <property type="entry name" value="GLUCOSE-1-PHOSPHATE THYMIDYLYLTRANSFERASE 1"/>
    <property type="match status" value="1"/>
</dbReference>
<comment type="pathway">
    <text evidence="3">Bacterial outer membrane biogenesis; LPS O-antigen biosynthesis.</text>
</comment>
<keyword evidence="8 11" id="KW-0479">Metal-binding</keyword>